<organism evidence="1 2">
    <name type="scientific">Cercospora zeae-maydis SCOH1-5</name>
    <dbReference type="NCBI Taxonomy" id="717836"/>
    <lineage>
        <taxon>Eukaryota</taxon>
        <taxon>Fungi</taxon>
        <taxon>Dikarya</taxon>
        <taxon>Ascomycota</taxon>
        <taxon>Pezizomycotina</taxon>
        <taxon>Dothideomycetes</taxon>
        <taxon>Dothideomycetidae</taxon>
        <taxon>Mycosphaerellales</taxon>
        <taxon>Mycosphaerellaceae</taxon>
        <taxon>Cercospora</taxon>
    </lineage>
</organism>
<dbReference type="OrthoDB" id="3629846at2759"/>
<keyword evidence="2" id="KW-1185">Reference proteome</keyword>
<dbReference type="Proteomes" id="UP000799539">
    <property type="component" value="Unassembled WGS sequence"/>
</dbReference>
<dbReference type="EMBL" id="ML992689">
    <property type="protein sequence ID" value="KAF2209069.1"/>
    <property type="molecule type" value="Genomic_DNA"/>
</dbReference>
<sequence length="162" mass="17624">MNIATLHFAVLGAYAQFPEYSVFSIGEAPEDRYETFVAAAQAPSASHMEFSLNAQTRHLKATKAAPTHSMPWSQAGGVIAAPFGNSTDRNATDVLTKGKTFAWGLRDPYAADNTTVFEAEKHRLHVIGLSVNEQINTFSQVQSAPKFCAIGPLTGRHRTRIC</sequence>
<proteinExistence type="predicted"/>
<protein>
    <submittedName>
        <fullName evidence="1">Uncharacterized protein</fullName>
    </submittedName>
</protein>
<evidence type="ECO:0000313" key="1">
    <source>
        <dbReference type="EMBL" id="KAF2209069.1"/>
    </source>
</evidence>
<accession>A0A6A6F778</accession>
<reference evidence="1" key="1">
    <citation type="journal article" date="2020" name="Stud. Mycol.">
        <title>101 Dothideomycetes genomes: a test case for predicting lifestyles and emergence of pathogens.</title>
        <authorList>
            <person name="Haridas S."/>
            <person name="Albert R."/>
            <person name="Binder M."/>
            <person name="Bloem J."/>
            <person name="Labutti K."/>
            <person name="Salamov A."/>
            <person name="Andreopoulos B."/>
            <person name="Baker S."/>
            <person name="Barry K."/>
            <person name="Bills G."/>
            <person name="Bluhm B."/>
            <person name="Cannon C."/>
            <person name="Castanera R."/>
            <person name="Culley D."/>
            <person name="Daum C."/>
            <person name="Ezra D."/>
            <person name="Gonzalez J."/>
            <person name="Henrissat B."/>
            <person name="Kuo A."/>
            <person name="Liang C."/>
            <person name="Lipzen A."/>
            <person name="Lutzoni F."/>
            <person name="Magnuson J."/>
            <person name="Mondo S."/>
            <person name="Nolan M."/>
            <person name="Ohm R."/>
            <person name="Pangilinan J."/>
            <person name="Park H.-J."/>
            <person name="Ramirez L."/>
            <person name="Alfaro M."/>
            <person name="Sun H."/>
            <person name="Tritt A."/>
            <person name="Yoshinaga Y."/>
            <person name="Zwiers L.-H."/>
            <person name="Turgeon B."/>
            <person name="Goodwin S."/>
            <person name="Spatafora J."/>
            <person name="Crous P."/>
            <person name="Grigoriev I."/>
        </authorList>
    </citation>
    <scope>NUCLEOTIDE SEQUENCE</scope>
    <source>
        <strain evidence="1">SCOH1-5</strain>
    </source>
</reference>
<name>A0A6A6F778_9PEZI</name>
<gene>
    <name evidence="1" type="ORF">CERZMDRAFT_100819</name>
</gene>
<evidence type="ECO:0000313" key="2">
    <source>
        <dbReference type="Proteomes" id="UP000799539"/>
    </source>
</evidence>
<dbReference type="AlphaFoldDB" id="A0A6A6F778"/>